<evidence type="ECO:0000256" key="6">
    <source>
        <dbReference type="ARBA" id="ARBA00022989"/>
    </source>
</evidence>
<proteinExistence type="predicted"/>
<dbReference type="FunFam" id="3.90.550.10:FF:000170">
    <property type="entry name" value="Dolichol-phosphate mannosyltransferase"/>
    <property type="match status" value="1"/>
</dbReference>
<sequence>MPDPEVSVIVPAKDERDNLPELLDEIEAALAGRSFEIIVIDDGSSDGSDEMLRARALERPVLRAFRHARSSGQSCSVRTGLSHARGAIVVTIDGDGENDPAYIPALLEALEGAGEGVGLAAGQRVGRKASGPKRIASRFANGLRGWLLADQTRDSGCGLKALRRHVFQALPYFDSWHRFLPALVLREGYGVVHVDIVDRHRRHGQSKYGIFDRALVGILDLYGVWWLRRRRRVIPEVSTIAGGANPAPKE</sequence>
<dbReference type="RefSeq" id="WP_181759256.1">
    <property type="nucleotide sequence ID" value="NZ_BMCR01000004.1"/>
</dbReference>
<feature type="domain" description="Glycosyltransferase 2-like" evidence="8">
    <location>
        <begin position="7"/>
        <end position="167"/>
    </location>
</feature>
<keyword evidence="5" id="KW-0448">Lipopolysaccharide biosynthesis</keyword>
<keyword evidence="10" id="KW-1185">Reference proteome</keyword>
<dbReference type="Proteomes" id="UP000559404">
    <property type="component" value="Unassembled WGS sequence"/>
</dbReference>
<dbReference type="InterPro" id="IPR029044">
    <property type="entry name" value="Nucleotide-diphossugar_trans"/>
</dbReference>
<reference evidence="9 10" key="2">
    <citation type="submission" date="2020-08" db="EMBL/GenBank/DDBJ databases">
        <title>Stappia taiwanensis sp. nov., isolated from a coastal thermal spring.</title>
        <authorList>
            <person name="Kampfer P."/>
        </authorList>
    </citation>
    <scope>NUCLEOTIDE SEQUENCE [LARGE SCALE GENOMIC DNA]</scope>
    <source>
        <strain evidence="9 10">DSM 23284</strain>
    </source>
</reference>
<dbReference type="GO" id="GO:0009103">
    <property type="term" value="P:lipopolysaccharide biosynthetic process"/>
    <property type="evidence" value="ECO:0007669"/>
    <property type="project" value="UniProtKB-KW"/>
</dbReference>
<keyword evidence="2" id="KW-0328">Glycosyltransferase</keyword>
<dbReference type="PANTHER" id="PTHR48090">
    <property type="entry name" value="UNDECAPRENYL-PHOSPHATE 4-DEOXY-4-FORMAMIDO-L-ARABINOSE TRANSFERASE-RELATED"/>
    <property type="match status" value="1"/>
</dbReference>
<dbReference type="GO" id="GO:0099621">
    <property type="term" value="F:undecaprenyl-phosphate 4-deoxy-4-formamido-L-arabinose transferase activity"/>
    <property type="evidence" value="ECO:0007669"/>
    <property type="project" value="TreeGrafter"/>
</dbReference>
<dbReference type="AlphaFoldDB" id="A0A838XPQ3"/>
<dbReference type="Pfam" id="PF00535">
    <property type="entry name" value="Glycos_transf_2"/>
    <property type="match status" value="1"/>
</dbReference>
<keyword evidence="3 9" id="KW-0808">Transferase</keyword>
<evidence type="ECO:0000256" key="3">
    <source>
        <dbReference type="ARBA" id="ARBA00022679"/>
    </source>
</evidence>
<dbReference type="SUPFAM" id="SSF53448">
    <property type="entry name" value="Nucleotide-diphospho-sugar transferases"/>
    <property type="match status" value="1"/>
</dbReference>
<keyword evidence="7" id="KW-0472">Membrane</keyword>
<dbReference type="Gene3D" id="3.90.550.10">
    <property type="entry name" value="Spore Coat Polysaccharide Biosynthesis Protein SpsA, Chain A"/>
    <property type="match status" value="1"/>
</dbReference>
<evidence type="ECO:0000256" key="2">
    <source>
        <dbReference type="ARBA" id="ARBA00022676"/>
    </source>
</evidence>
<keyword evidence="4" id="KW-0812">Transmembrane</keyword>
<name>A0A838XPQ3_9HYPH</name>
<dbReference type="InterPro" id="IPR050256">
    <property type="entry name" value="Glycosyltransferase_2"/>
</dbReference>
<dbReference type="EMBL" id="JACEON010000003">
    <property type="protein sequence ID" value="MBA4611031.1"/>
    <property type="molecule type" value="Genomic_DNA"/>
</dbReference>
<evidence type="ECO:0000259" key="8">
    <source>
        <dbReference type="Pfam" id="PF00535"/>
    </source>
</evidence>
<dbReference type="GO" id="GO:0005886">
    <property type="term" value="C:plasma membrane"/>
    <property type="evidence" value="ECO:0007669"/>
    <property type="project" value="TreeGrafter"/>
</dbReference>
<evidence type="ECO:0000256" key="4">
    <source>
        <dbReference type="ARBA" id="ARBA00022692"/>
    </source>
</evidence>
<keyword evidence="1" id="KW-1003">Cell membrane</keyword>
<accession>A0A838XPQ3</accession>
<evidence type="ECO:0000256" key="7">
    <source>
        <dbReference type="ARBA" id="ARBA00023136"/>
    </source>
</evidence>
<keyword evidence="6" id="KW-1133">Transmembrane helix</keyword>
<evidence type="ECO:0000256" key="1">
    <source>
        <dbReference type="ARBA" id="ARBA00022475"/>
    </source>
</evidence>
<evidence type="ECO:0000313" key="10">
    <source>
        <dbReference type="Proteomes" id="UP000559404"/>
    </source>
</evidence>
<dbReference type="PANTHER" id="PTHR48090:SF3">
    <property type="entry name" value="UNDECAPRENYL-PHOSPHATE 4-DEOXY-4-FORMAMIDO-L-ARABINOSE TRANSFERASE"/>
    <property type="match status" value="1"/>
</dbReference>
<evidence type="ECO:0000313" key="9">
    <source>
        <dbReference type="EMBL" id="MBA4611031.1"/>
    </source>
</evidence>
<dbReference type="InterPro" id="IPR001173">
    <property type="entry name" value="Glyco_trans_2-like"/>
</dbReference>
<reference evidence="9 10" key="1">
    <citation type="submission" date="2020-07" db="EMBL/GenBank/DDBJ databases">
        <authorList>
            <person name="Li M."/>
        </authorList>
    </citation>
    <scope>NUCLEOTIDE SEQUENCE [LARGE SCALE GENOMIC DNA]</scope>
    <source>
        <strain evidence="9 10">DSM 23284</strain>
    </source>
</reference>
<comment type="caution">
    <text evidence="9">The sequence shown here is derived from an EMBL/GenBank/DDBJ whole genome shotgun (WGS) entry which is preliminary data.</text>
</comment>
<organism evidence="9 10">
    <name type="scientific">Stappia taiwanensis</name>
    <dbReference type="NCBI Taxonomy" id="992267"/>
    <lineage>
        <taxon>Bacteria</taxon>
        <taxon>Pseudomonadati</taxon>
        <taxon>Pseudomonadota</taxon>
        <taxon>Alphaproteobacteria</taxon>
        <taxon>Hyphomicrobiales</taxon>
        <taxon>Stappiaceae</taxon>
        <taxon>Stappia</taxon>
    </lineage>
</organism>
<dbReference type="CDD" id="cd04187">
    <property type="entry name" value="DPM1_like_bac"/>
    <property type="match status" value="1"/>
</dbReference>
<evidence type="ECO:0000256" key="5">
    <source>
        <dbReference type="ARBA" id="ARBA00022985"/>
    </source>
</evidence>
<gene>
    <name evidence="9" type="ORF">H1W37_05165</name>
</gene>
<protein>
    <submittedName>
        <fullName evidence="9">Glycosyltransferase family 2 protein</fullName>
    </submittedName>
</protein>